<feature type="compositionally biased region" description="Pro residues" evidence="1">
    <location>
        <begin position="263"/>
        <end position="275"/>
    </location>
</feature>
<accession>A0A0H2RN45</accession>
<reference evidence="2 3" key="1">
    <citation type="submission" date="2015-04" db="EMBL/GenBank/DDBJ databases">
        <title>Complete genome sequence of Schizopora paradoxa KUC8140, a cosmopolitan wood degrader in East Asia.</title>
        <authorList>
            <consortium name="DOE Joint Genome Institute"/>
            <person name="Min B."/>
            <person name="Park H."/>
            <person name="Jang Y."/>
            <person name="Kim J.-J."/>
            <person name="Kim K.H."/>
            <person name="Pangilinan J."/>
            <person name="Lipzen A."/>
            <person name="Riley R."/>
            <person name="Grigoriev I.V."/>
            <person name="Spatafora J.W."/>
            <person name="Choi I.-G."/>
        </authorList>
    </citation>
    <scope>NUCLEOTIDE SEQUENCE [LARGE SCALE GENOMIC DNA]</scope>
    <source>
        <strain evidence="2 3">KUC8140</strain>
    </source>
</reference>
<feature type="region of interest" description="Disordered" evidence="1">
    <location>
        <begin position="374"/>
        <end position="395"/>
    </location>
</feature>
<feature type="compositionally biased region" description="Polar residues" evidence="1">
    <location>
        <begin position="220"/>
        <end position="229"/>
    </location>
</feature>
<feature type="compositionally biased region" description="Polar residues" evidence="1">
    <location>
        <begin position="333"/>
        <end position="347"/>
    </location>
</feature>
<organism evidence="2 3">
    <name type="scientific">Schizopora paradoxa</name>
    <dbReference type="NCBI Taxonomy" id="27342"/>
    <lineage>
        <taxon>Eukaryota</taxon>
        <taxon>Fungi</taxon>
        <taxon>Dikarya</taxon>
        <taxon>Basidiomycota</taxon>
        <taxon>Agaricomycotina</taxon>
        <taxon>Agaricomycetes</taxon>
        <taxon>Hymenochaetales</taxon>
        <taxon>Schizoporaceae</taxon>
        <taxon>Schizopora</taxon>
    </lineage>
</organism>
<dbReference type="InParanoid" id="A0A0H2RN45"/>
<dbReference type="AlphaFoldDB" id="A0A0H2RN45"/>
<evidence type="ECO:0000313" key="3">
    <source>
        <dbReference type="Proteomes" id="UP000053477"/>
    </source>
</evidence>
<evidence type="ECO:0000256" key="1">
    <source>
        <dbReference type="SAM" id="MobiDB-lite"/>
    </source>
</evidence>
<feature type="compositionally biased region" description="Polar residues" evidence="1">
    <location>
        <begin position="90"/>
        <end position="99"/>
    </location>
</feature>
<feature type="compositionally biased region" description="Low complexity" evidence="1">
    <location>
        <begin position="157"/>
        <end position="173"/>
    </location>
</feature>
<feature type="compositionally biased region" description="Low complexity" evidence="1">
    <location>
        <begin position="196"/>
        <end position="211"/>
    </location>
</feature>
<feature type="compositionally biased region" description="Polar residues" evidence="1">
    <location>
        <begin position="377"/>
        <end position="388"/>
    </location>
</feature>
<feature type="compositionally biased region" description="Polar residues" evidence="1">
    <location>
        <begin position="108"/>
        <end position="119"/>
    </location>
</feature>
<feature type="region of interest" description="Disordered" evidence="1">
    <location>
        <begin position="453"/>
        <end position="504"/>
    </location>
</feature>
<name>A0A0H2RN45_9AGAM</name>
<keyword evidence="3" id="KW-1185">Reference proteome</keyword>
<feature type="region of interest" description="Disordered" evidence="1">
    <location>
        <begin position="619"/>
        <end position="671"/>
    </location>
</feature>
<protein>
    <submittedName>
        <fullName evidence="2">Uncharacterized protein</fullName>
    </submittedName>
</protein>
<evidence type="ECO:0000313" key="2">
    <source>
        <dbReference type="EMBL" id="KLO13385.1"/>
    </source>
</evidence>
<feature type="region of interest" description="Disordered" evidence="1">
    <location>
        <begin position="77"/>
        <end position="353"/>
    </location>
</feature>
<gene>
    <name evidence="2" type="ORF">SCHPADRAFT_366162</name>
</gene>
<proteinExistence type="predicted"/>
<dbReference type="Proteomes" id="UP000053477">
    <property type="component" value="Unassembled WGS sequence"/>
</dbReference>
<feature type="compositionally biased region" description="Basic and acidic residues" evidence="1">
    <location>
        <begin position="311"/>
        <end position="325"/>
    </location>
</feature>
<feature type="compositionally biased region" description="Polar residues" evidence="1">
    <location>
        <begin position="647"/>
        <end position="657"/>
    </location>
</feature>
<sequence length="725" mass="79225">MSMVIPPSQRQDVFPGSAPHFDALNSRHRREEFPKYPESVHQRSNGRAQAQVLQLPIRPVPFAGRLPKPVPVQLRPGYTALPYPDRRSSRMASLSTESTPDLRHSMHRQSTQSSATSIGTVRYGPSHGQPEFRPVSTYERASVPFVPPMEQRVRTVSNPSPSKRSTSTPSSSNGEAWCSSAPEVPNFSRKIPIKKASTASSSSDARDFSAFSPPPRTCASPDSQQSMGSSGHRAYKPSTSSPLRRSKSSADLQPQKASTSQLPPSPPKPPAPNRPPSSASIRAEDEWRNAANVPPFSRNALKDSSIIMPKKASELKNAKEKEQNLKRLKRGSKSNVDLRSSAQTHQATPRKSKLIVTNPDTIVNARPVRFERPPSCLRNSVASSQSPQLPRAPKKVRIAEDPAPQLPATPADSELLSEFTANLERIGSTFLSPSPVTSPVAVTPKYVRRRSNSLPNGAVMMQKKDTPKLSDWLDSSSDELKRFLCPSPSPPSNSPKSSPPRSTRKDIAEKAATLAQKPVPLLRFSKSGGDLKLEYTRPPMPPLPKLNTHFQSGNPRPSHLQLRPPMYNSIFMERTNSGATSSSSSSHDTCSTDRSMATIASSKTSLNTTSSMFTAAKPLEKPVHLPPPPKSSADLWRQSESEEEVQQPRTIIQQAPTGNPPTDPRRKAIKPEKRPTLISKLACGLGFGSRKATESKRVRCNCGTTTVNLHYKKYHTSNGDGAGLL</sequence>
<dbReference type="EMBL" id="KQ085960">
    <property type="protein sequence ID" value="KLO13385.1"/>
    <property type="molecule type" value="Genomic_DNA"/>
</dbReference>